<evidence type="ECO:0000256" key="4">
    <source>
        <dbReference type="RuleBase" id="RU003919"/>
    </source>
</evidence>
<dbReference type="Proteomes" id="UP000695022">
    <property type="component" value="Unplaced"/>
</dbReference>
<sequence length="237" mass="27465">MCYLKDRVGTEVLLQTVLCVVEGLMNSKPLGYAWSNVADVDPITPNMLLMGRRDSALPPVAFSQGEELGSRKQWRHVQLIVDSFWKKFVSEYLPSQQIRRKWTKETENLRKGDQVLVIDNHAQRGEWSVGEIVDAHPGVILRDSHGFAQVRWVTGNKILRVLKTKGLSHNIPDDLYHMIKRGVAARKHLERNRKDRDAKFRLILESRIHRLARYYKRKRVLPPNWKYESDTASAMVA</sequence>
<dbReference type="Pfam" id="PF18701">
    <property type="entry name" value="DUF5641"/>
    <property type="match status" value="1"/>
</dbReference>
<dbReference type="Pfam" id="PF00312">
    <property type="entry name" value="Ribosomal_S15"/>
    <property type="match status" value="1"/>
</dbReference>
<keyword evidence="6" id="KW-1185">Reference proteome</keyword>
<accession>A0ABM1E484</accession>
<dbReference type="InterPro" id="IPR023029">
    <property type="entry name" value="Ribosomal_uS15_arc_euk"/>
</dbReference>
<evidence type="ECO:0000256" key="1">
    <source>
        <dbReference type="ARBA" id="ARBA00008434"/>
    </source>
</evidence>
<organism evidence="6 7">
    <name type="scientific">Priapulus caudatus</name>
    <name type="common">Priapulid worm</name>
    <dbReference type="NCBI Taxonomy" id="37621"/>
    <lineage>
        <taxon>Eukaryota</taxon>
        <taxon>Metazoa</taxon>
        <taxon>Ecdysozoa</taxon>
        <taxon>Scalidophora</taxon>
        <taxon>Priapulida</taxon>
        <taxon>Priapulimorpha</taxon>
        <taxon>Priapulimorphida</taxon>
        <taxon>Priapulidae</taxon>
        <taxon>Priapulus</taxon>
    </lineage>
</organism>
<dbReference type="SMART" id="SM01387">
    <property type="entry name" value="Ribosomal_S15"/>
    <property type="match status" value="1"/>
</dbReference>
<dbReference type="PANTHER" id="PTHR11885">
    <property type="entry name" value="RIBOSOMAL PROTEIN S15P/S13E"/>
    <property type="match status" value="1"/>
</dbReference>
<comment type="similarity">
    <text evidence="1 4">Belongs to the universal ribosomal protein uS15 family.</text>
</comment>
<name>A0ABM1E484_PRICU</name>
<dbReference type="InterPro" id="IPR040676">
    <property type="entry name" value="DUF5641"/>
</dbReference>
<feature type="domain" description="DUF5641" evidence="5">
    <location>
        <begin position="72"/>
        <end position="138"/>
    </location>
</feature>
<proteinExistence type="inferred from homology"/>
<dbReference type="CDD" id="cd00353">
    <property type="entry name" value="Ribosomal_S15p_S13e"/>
    <property type="match status" value="1"/>
</dbReference>
<dbReference type="Gene3D" id="4.10.860.130">
    <property type="match status" value="1"/>
</dbReference>
<dbReference type="InterPro" id="IPR009068">
    <property type="entry name" value="uS15_NS1_RNA-bd_sf"/>
</dbReference>
<dbReference type="Gene3D" id="1.10.287.10">
    <property type="entry name" value="S15/NS1, RNA-binding"/>
    <property type="match status" value="1"/>
</dbReference>
<evidence type="ECO:0000313" key="7">
    <source>
        <dbReference type="RefSeq" id="XP_014667005.1"/>
    </source>
</evidence>
<evidence type="ECO:0000256" key="2">
    <source>
        <dbReference type="ARBA" id="ARBA00022980"/>
    </source>
</evidence>
<evidence type="ECO:0000256" key="3">
    <source>
        <dbReference type="ARBA" id="ARBA00023274"/>
    </source>
</evidence>
<protein>
    <submittedName>
        <fullName evidence="7">40S ribosomal protein S13-like isoform X1</fullName>
    </submittedName>
</protein>
<dbReference type="SUPFAM" id="SSF47060">
    <property type="entry name" value="S15/NS1 RNA-binding domain"/>
    <property type="match status" value="1"/>
</dbReference>
<keyword evidence="2 4" id="KW-0689">Ribosomal protein</keyword>
<evidence type="ECO:0000259" key="5">
    <source>
        <dbReference type="Pfam" id="PF18701"/>
    </source>
</evidence>
<gene>
    <name evidence="7" type="primary">LOC106808693</name>
</gene>
<keyword evidence="3 4" id="KW-0687">Ribonucleoprotein</keyword>
<evidence type="ECO:0000313" key="6">
    <source>
        <dbReference type="Proteomes" id="UP000695022"/>
    </source>
</evidence>
<dbReference type="PANTHER" id="PTHR11885:SF20">
    <property type="entry name" value="SMALL RIBOSOMAL SUBUNIT PROTEIN US15"/>
    <property type="match status" value="1"/>
</dbReference>
<dbReference type="RefSeq" id="XP_014667005.1">
    <property type="nucleotide sequence ID" value="XM_014811519.1"/>
</dbReference>
<reference evidence="7" key="1">
    <citation type="submission" date="2025-08" db="UniProtKB">
        <authorList>
            <consortium name="RefSeq"/>
        </authorList>
    </citation>
    <scope>IDENTIFICATION</scope>
</reference>
<dbReference type="GeneID" id="106808693"/>
<dbReference type="InterPro" id="IPR000589">
    <property type="entry name" value="Ribosomal_uS15"/>
</dbReference>